<keyword evidence="4" id="KW-1185">Reference proteome</keyword>
<dbReference type="Pfam" id="PF18676">
    <property type="entry name" value="MBG_2"/>
    <property type="match status" value="5"/>
</dbReference>
<dbReference type="OrthoDB" id="1652165at2"/>
<accession>A0A4Q9YS28</accession>
<feature type="domain" description="MBG" evidence="1">
    <location>
        <begin position="795"/>
        <end position="876"/>
    </location>
</feature>
<comment type="caution">
    <text evidence="3">The sequence shown here is derived from an EMBL/GenBank/DDBJ whole genome shotgun (WGS) entry which is preliminary data.</text>
</comment>
<evidence type="ECO:0000313" key="3">
    <source>
        <dbReference type="EMBL" id="TBX66369.1"/>
    </source>
</evidence>
<evidence type="ECO:0000313" key="4">
    <source>
        <dbReference type="Proteomes" id="UP000293300"/>
    </source>
</evidence>
<feature type="domain" description="MBG" evidence="1">
    <location>
        <begin position="621"/>
        <end position="702"/>
    </location>
</feature>
<feature type="domain" description="MBG" evidence="1">
    <location>
        <begin position="882"/>
        <end position="963"/>
    </location>
</feature>
<dbReference type="InterPro" id="IPR041286">
    <property type="entry name" value="MBG_2"/>
</dbReference>
<evidence type="ECO:0008006" key="5">
    <source>
        <dbReference type="Google" id="ProtNLM"/>
    </source>
</evidence>
<organism evidence="3 4">
    <name type="scientific">Flavobacterium silvisoli</name>
    <dbReference type="NCBI Taxonomy" id="2529433"/>
    <lineage>
        <taxon>Bacteria</taxon>
        <taxon>Pseudomonadati</taxon>
        <taxon>Bacteroidota</taxon>
        <taxon>Flavobacteriia</taxon>
        <taxon>Flavobacteriales</taxon>
        <taxon>Flavobacteriaceae</taxon>
        <taxon>Flavobacterium</taxon>
    </lineage>
</organism>
<evidence type="ECO:0000259" key="2">
    <source>
        <dbReference type="Pfam" id="PF19081"/>
    </source>
</evidence>
<dbReference type="InterPro" id="IPR044023">
    <property type="entry name" value="Ig_7"/>
</dbReference>
<protein>
    <recommendedName>
        <fullName evidence="5">T9SS sorting signal type C domain-containing protein</fullName>
    </recommendedName>
</protein>
<reference evidence="3 4" key="1">
    <citation type="submission" date="2019-02" db="EMBL/GenBank/DDBJ databases">
        <title>Flavobacterium sp. RD-2-33 isolated from forest soil.</title>
        <authorList>
            <person name="Chaudhary D.K."/>
        </authorList>
    </citation>
    <scope>NUCLEOTIDE SEQUENCE [LARGE SCALE GENOMIC DNA]</scope>
    <source>
        <strain evidence="3 4">RD-2-33</strain>
    </source>
</reference>
<dbReference type="RefSeq" id="WP_131476668.1">
    <property type="nucleotide sequence ID" value="NZ_SJPE01000014.1"/>
</dbReference>
<dbReference type="Proteomes" id="UP000293300">
    <property type="component" value="Unassembled WGS sequence"/>
</dbReference>
<feature type="domain" description="MBG" evidence="1">
    <location>
        <begin position="708"/>
        <end position="789"/>
    </location>
</feature>
<name>A0A4Q9YS28_9FLAO</name>
<evidence type="ECO:0000259" key="1">
    <source>
        <dbReference type="Pfam" id="PF18676"/>
    </source>
</evidence>
<proteinExistence type="predicted"/>
<feature type="domain" description="Ig-like" evidence="2">
    <location>
        <begin position="1053"/>
        <end position="1136"/>
    </location>
</feature>
<dbReference type="EMBL" id="SJPE01000014">
    <property type="protein sequence ID" value="TBX66369.1"/>
    <property type="molecule type" value="Genomic_DNA"/>
</dbReference>
<feature type="domain" description="MBG" evidence="1">
    <location>
        <begin position="969"/>
        <end position="1048"/>
    </location>
</feature>
<gene>
    <name evidence="3" type="ORF">EZL74_11000</name>
</gene>
<sequence length="1843" mass="187397">MKTFLSIRLKGLIGRSLFVVLLLLGYTTVQGQANFTSNATGNWGSSGTWTLVSGTDADGIPDSNDNVTIDSNNDVTVAANAACNTLTINGNSNNQTTLLTIDSGFTLSVGGAFSITAGTGNRKAGLTVNGTIQFAGTTTFNSSNVVYSLGSSCTFEFNGVTQTVPAIPGPTPYVNLTLSNSGVKTTAGITVNGVLSMEGTATASAAPTYGSAATLQYNTATARTINTTSNNGIEWPTTFSATGGVVIANTGKITMAGSGRTIASGSKITINSGATFDPGSLVHTISGGASLLVNGTLDFSNVSGEIRTGTSGTSTLTMGSAGLIKTIDAVGVGPAANASLSTQSGGVWSENIASAGTVEYYRSTDNTGVITDRNYNNLIISTTGTKTWTLSATRTVAGTITINADLTLSGTQIINVGGDWSRTAIFTPGTSTINFNGTTQAITGSTFNNLSLSNNGTKTFGSLVTINANLSIASGVVANLGTGFTHSVGTLTLGGLGVNSGTWGSTSSSATYKNNTYFTATTGVLSIGTDTRTTPTVTPTVGTYTYTGLAQGPNSATNSGTGTSYTFSYNGTGGTVYGPSATLPTNAGTYTVTVTVAASTDGFYKSNSSAATAFSILTRALSITANNGSKTYGQTYAVGSGSTAFTSSGLQNGETLGTITTASTGAVNTAAAGSYSLVPSSATGGTFNAANYSITYNNGTLTVNAAPLSITANNGSKTYGQTYTVGSGSTAFTSSGLQNGETIGSITTASTGAVNTAAVGSYSIVPSSATAGTFNAANYNITYNNGTLTVNTAALSITANNGSKTYGQTYTVGSGSTAFTSSGLQNGETIGSITIASTGAVSTAVVGSYSIIPTAATAGTFNASNYSITYNNGTLTVNAASLSITANNGSKTYGQTYTVGSGSTDFTSSGLQNGETVGSITIASTGAVNTAAVGSYSIVSSSAVGGTFDAANYNITYNNGTLTVNAAALSITADNASKCEGTTYTFGTTAFTSSGLQNSETIGGVTLTSSGAASGAVAGGYAIVPSAATGGSFNASNYSITYINGTLTVIAAPNAPVGTDGERCNSGTVNLSAAVGAGETVDWYDASTGGTLLLSGSTLFTTPSISSTTVYYAQTRNTTSGCISLTRTAVTATVSPTSVGGSVTGGTTVCSGSTSGLLTLSGHTGTVVRWESSVSPFSTWTTIANTSSTYTSGALTQTTKFRAVVQSGSCSEANSADTTVTVDAATVAGSVTGGTPICAGSTSGLLMLSGYTGTIVRWESSVSPFSSWSTIANTTDTYTSGVLTQTTRFRAVVQSGSCSEVASAYTSVDINTTTWSSGSWNNGAPNSTTAAVISSSFISGGVNLEACSLTINNNATVVISSGDTVTLSGALTAVPGSLVTFNNNANLIQSGTTNANSGAIIIKRSSSPLMRLDYTLWSSPVANQQLQAFSPQTLSNRFYTYTTYDSVNPPGPTNNTNLYTAVNPSTTNFATATGYLIRMPNNHPTTPTVWTGQFAGVPNNGDYSYTLVDGGAGKRFNLVGNPYPSPIDATAFVGDANNTSSITGTLYFWRKTNNVANPSYCTWTLGGFVGNGQPYASDPNDVIQVGQGFFVEGTGSGTVNFTNNMRIDDHANQFFKTAAVERNRIWLNATNASGMFSQTMVGYMTNATQGIDPTIDGKYINDGGIAFASLIDATPYAIQGRALPFDAADVVPMYFKTDADGEYTIAIDHTDGLFAADQPVYLRDNITGVIHDLHTGGYTFSATAGSYDARFEVLYQLPLGYDAPVFHANQVVIYKNTANEFVINTGSAVMNTVKVYDIQGRLLLERKGINASQTTVNAGMTNEVLLVQITSEEGTVVTKKVIR</sequence>
<dbReference type="Pfam" id="PF19081">
    <property type="entry name" value="Ig_7"/>
    <property type="match status" value="1"/>
</dbReference>